<sequence>MNNSSDENRKSFRFGLTASVDVMDGVERHAFGTLIDFSRDGAGIRSMTPLNMGRKYKFHVRGIGTWSGVVVRRFDGRSYGVRFENSETEKRQIDRILMSMMDGTMDTSTICQIRPRIRAF</sequence>
<organism evidence="2 3">
    <name type="scientific">Hyphococcus aureus</name>
    <dbReference type="NCBI Taxonomy" id="2666033"/>
    <lineage>
        <taxon>Bacteria</taxon>
        <taxon>Pseudomonadati</taxon>
        <taxon>Pseudomonadota</taxon>
        <taxon>Alphaproteobacteria</taxon>
        <taxon>Parvularculales</taxon>
        <taxon>Parvularculaceae</taxon>
        <taxon>Hyphococcus</taxon>
    </lineage>
</organism>
<evidence type="ECO:0000313" key="3">
    <source>
        <dbReference type="Proteomes" id="UP001596116"/>
    </source>
</evidence>
<evidence type="ECO:0000259" key="1">
    <source>
        <dbReference type="Pfam" id="PF07238"/>
    </source>
</evidence>
<name>A0ABW1KVD8_9PROT</name>
<evidence type="ECO:0000313" key="2">
    <source>
        <dbReference type="EMBL" id="MFC6035036.1"/>
    </source>
</evidence>
<dbReference type="RefSeq" id="WP_379879633.1">
    <property type="nucleotide sequence ID" value="NZ_JBHPON010000001.1"/>
</dbReference>
<accession>A0ABW1KVD8</accession>
<dbReference type="SUPFAM" id="SSF141371">
    <property type="entry name" value="PilZ domain-like"/>
    <property type="match status" value="1"/>
</dbReference>
<proteinExistence type="predicted"/>
<gene>
    <name evidence="2" type="ORF">ACFMB1_05740</name>
</gene>
<reference evidence="2 3" key="1">
    <citation type="submission" date="2024-09" db="EMBL/GenBank/DDBJ databases">
        <authorList>
            <person name="Zhang Z.-H."/>
        </authorList>
    </citation>
    <scope>NUCLEOTIDE SEQUENCE [LARGE SCALE GENOMIC DNA]</scope>
    <source>
        <strain evidence="2 3">HHTR114</strain>
    </source>
</reference>
<protein>
    <submittedName>
        <fullName evidence="2">PilZ domain-containing protein</fullName>
    </submittedName>
</protein>
<dbReference type="Proteomes" id="UP001596116">
    <property type="component" value="Unassembled WGS sequence"/>
</dbReference>
<keyword evidence="3" id="KW-1185">Reference proteome</keyword>
<dbReference type="Pfam" id="PF07238">
    <property type="entry name" value="PilZ"/>
    <property type="match status" value="1"/>
</dbReference>
<comment type="caution">
    <text evidence="2">The sequence shown here is derived from an EMBL/GenBank/DDBJ whole genome shotgun (WGS) entry which is preliminary data.</text>
</comment>
<feature type="domain" description="PilZ" evidence="1">
    <location>
        <begin position="7"/>
        <end position="98"/>
    </location>
</feature>
<dbReference type="Gene3D" id="2.40.10.220">
    <property type="entry name" value="predicted glycosyltransferase like domains"/>
    <property type="match status" value="1"/>
</dbReference>
<dbReference type="InterPro" id="IPR009875">
    <property type="entry name" value="PilZ_domain"/>
</dbReference>
<dbReference type="EMBL" id="JBHPON010000001">
    <property type="protein sequence ID" value="MFC6035036.1"/>
    <property type="molecule type" value="Genomic_DNA"/>
</dbReference>